<sequence length="196" mass="22981">MTKRNRNEGFSISYNEATHLYIAYSQRSHLYKVGITKNIHDRLRNLNSHRPDDSGDWRYVGYIKIGPRITGVIETQLATSLKRFNMHRHFSAKNGYCRELYSCPLDTILDALRYRLLPEEVGELNKSIKRFGTKVRHLNKKPMPFAKPRDEDNLNPRKKKQKGKKGKSNKVIRPRRTDLTPMAQLLQDKHDVCVYV</sequence>
<name>A0A9X2BLE4_9VIBR</name>
<accession>A0A9X2BLE4</accession>
<gene>
    <name evidence="2" type="ORF">KP803_11240</name>
</gene>
<reference evidence="2" key="1">
    <citation type="submission" date="2021-11" db="EMBL/GenBank/DDBJ databases">
        <title>Vibrio ZSDE26 sp. nov. and Vibrio ZSDZ34 sp. nov., isolated from coastal seawater in Qingdao.</title>
        <authorList>
            <person name="Zhang P."/>
        </authorList>
    </citation>
    <scope>NUCLEOTIDE SEQUENCE</scope>
    <source>
        <strain evidence="2">ZSDE26</strain>
    </source>
</reference>
<evidence type="ECO:0000313" key="2">
    <source>
        <dbReference type="EMBL" id="MCK6263843.1"/>
    </source>
</evidence>
<dbReference type="EMBL" id="JAJHVV010000006">
    <property type="protein sequence ID" value="MCK6263843.1"/>
    <property type="molecule type" value="Genomic_DNA"/>
</dbReference>
<dbReference type="RefSeq" id="WP_248008925.1">
    <property type="nucleotide sequence ID" value="NZ_JAJHVV010000006.1"/>
</dbReference>
<evidence type="ECO:0000256" key="1">
    <source>
        <dbReference type="SAM" id="MobiDB-lite"/>
    </source>
</evidence>
<feature type="region of interest" description="Disordered" evidence="1">
    <location>
        <begin position="139"/>
        <end position="176"/>
    </location>
</feature>
<evidence type="ECO:0000313" key="3">
    <source>
        <dbReference type="Proteomes" id="UP001139559"/>
    </source>
</evidence>
<keyword evidence="3" id="KW-1185">Reference proteome</keyword>
<proteinExistence type="predicted"/>
<feature type="compositionally biased region" description="Basic residues" evidence="1">
    <location>
        <begin position="156"/>
        <end position="174"/>
    </location>
</feature>
<dbReference type="Proteomes" id="UP001139559">
    <property type="component" value="Unassembled WGS sequence"/>
</dbReference>
<organism evidence="2 3">
    <name type="scientific">Vibrio amylolyticus</name>
    <dbReference type="NCBI Taxonomy" id="2847292"/>
    <lineage>
        <taxon>Bacteria</taxon>
        <taxon>Pseudomonadati</taxon>
        <taxon>Pseudomonadota</taxon>
        <taxon>Gammaproteobacteria</taxon>
        <taxon>Vibrionales</taxon>
        <taxon>Vibrionaceae</taxon>
        <taxon>Vibrio</taxon>
    </lineage>
</organism>
<comment type="caution">
    <text evidence="2">The sequence shown here is derived from an EMBL/GenBank/DDBJ whole genome shotgun (WGS) entry which is preliminary data.</text>
</comment>
<dbReference type="AlphaFoldDB" id="A0A9X2BLE4"/>
<protein>
    <submittedName>
        <fullName evidence="2">GIY-YIG nuclease family protein</fullName>
    </submittedName>
</protein>
<dbReference type="Pfam" id="PF13455">
    <property type="entry name" value="MUG113"/>
    <property type="match status" value="1"/>
</dbReference>